<name>A0AAF0Z8Q3_9CHRO</name>
<dbReference type="EMBL" id="CP138348">
    <property type="protein sequence ID" value="WPF88366.1"/>
    <property type="molecule type" value="Genomic_DNA"/>
</dbReference>
<reference evidence="1" key="1">
    <citation type="submission" date="2023-11" db="EMBL/GenBank/DDBJ databases">
        <title>Genome sequence of Cyanobacterium aponinum BCRC AL20115.</title>
        <authorList>
            <person name="Chang H.-Y."/>
            <person name="Lin K.-M."/>
            <person name="Hsueh H.-T."/>
            <person name="Chu H.-A."/>
            <person name="Kuo C.-H."/>
        </authorList>
    </citation>
    <scope>NUCLEOTIDE SEQUENCE</scope>
    <source>
        <strain evidence="1">AL20115</strain>
    </source>
</reference>
<sequence length="202" mass="23857">MKNPLRKAYLTLRSYIMARSGLQPFGQYFYSKNDNLFKVKKELEIPLSNLSGKFNSIFRQYIDYYGLGNECLLLSEGNKVKTELAKYYPQVKFLTSDFFSELTKNNLPDILWDVCLPPPEDLKNKTFDSIISHAQIEHIIAPSSALINFFDLLKPSEYIYIYILTATPSFHYHAYPRDYLRFHHDYFFDFPQFLEKLRGDKI</sequence>
<accession>A0AAF0Z8Q3</accession>
<evidence type="ECO:0008006" key="2">
    <source>
        <dbReference type="Google" id="ProtNLM"/>
    </source>
</evidence>
<dbReference type="AlphaFoldDB" id="A0AAF0Z8Q3"/>
<dbReference type="SUPFAM" id="SSF53335">
    <property type="entry name" value="S-adenosyl-L-methionine-dependent methyltransferases"/>
    <property type="match status" value="1"/>
</dbReference>
<gene>
    <name evidence="1" type="ORF">SAY89_16450</name>
</gene>
<organism evidence="1">
    <name type="scientific">Cyanobacterium aponinum AL20115</name>
    <dbReference type="NCBI Taxonomy" id="3090662"/>
    <lineage>
        <taxon>Bacteria</taxon>
        <taxon>Bacillati</taxon>
        <taxon>Cyanobacteriota</taxon>
        <taxon>Cyanophyceae</taxon>
        <taxon>Oscillatoriophycideae</taxon>
        <taxon>Chroococcales</taxon>
        <taxon>Geminocystaceae</taxon>
        <taxon>Cyanobacterium</taxon>
    </lineage>
</organism>
<dbReference type="Gene3D" id="3.40.50.150">
    <property type="entry name" value="Vaccinia Virus protein VP39"/>
    <property type="match status" value="1"/>
</dbReference>
<dbReference type="RefSeq" id="WP_320001442.1">
    <property type="nucleotide sequence ID" value="NZ_CP138348.1"/>
</dbReference>
<proteinExistence type="predicted"/>
<dbReference type="InterPro" id="IPR029063">
    <property type="entry name" value="SAM-dependent_MTases_sf"/>
</dbReference>
<evidence type="ECO:0000313" key="1">
    <source>
        <dbReference type="EMBL" id="WPF88366.1"/>
    </source>
</evidence>
<protein>
    <recommendedName>
        <fullName evidence="2">Methyltransferase type 11</fullName>
    </recommendedName>
</protein>